<feature type="domain" description="Glycosyltransferase 2-like" evidence="1">
    <location>
        <begin position="4"/>
        <end position="128"/>
    </location>
</feature>
<reference evidence="2 3" key="1">
    <citation type="submission" date="2018-06" db="EMBL/GenBank/DDBJ databases">
        <title>Genomic Encyclopedia of Archaeal and Bacterial Type Strains, Phase II (KMG-II): from individual species to whole genera.</title>
        <authorList>
            <person name="Goeker M."/>
        </authorList>
    </citation>
    <scope>NUCLEOTIDE SEQUENCE [LARGE SCALE GENOMIC DNA]</scope>
    <source>
        <strain evidence="2 3">DSM 17205</strain>
    </source>
</reference>
<dbReference type="InterPro" id="IPR050834">
    <property type="entry name" value="Glycosyltransf_2"/>
</dbReference>
<gene>
    <name evidence="2" type="ORF">LX97_01709</name>
</gene>
<keyword evidence="3" id="KW-1185">Reference proteome</keyword>
<dbReference type="Gene3D" id="3.90.550.10">
    <property type="entry name" value="Spore Coat Polysaccharide Biosynthesis Protein SpsA, Chain A"/>
    <property type="match status" value="1"/>
</dbReference>
<dbReference type="EMBL" id="QKZR01000002">
    <property type="protein sequence ID" value="PZX40936.1"/>
    <property type="molecule type" value="Genomic_DNA"/>
</dbReference>
<dbReference type="PANTHER" id="PTHR43685:SF2">
    <property type="entry name" value="GLYCOSYLTRANSFERASE 2-LIKE DOMAIN-CONTAINING PROTEIN"/>
    <property type="match status" value="1"/>
</dbReference>
<dbReference type="Proteomes" id="UP000248584">
    <property type="component" value="Unassembled WGS sequence"/>
</dbReference>
<dbReference type="InterPro" id="IPR001173">
    <property type="entry name" value="Glyco_trans_2-like"/>
</dbReference>
<proteinExistence type="predicted"/>
<dbReference type="RefSeq" id="WP_015362907.1">
    <property type="nucleotide sequence ID" value="NZ_QKZR01000002.1"/>
</dbReference>
<comment type="caution">
    <text evidence="2">The sequence shown here is derived from an EMBL/GenBank/DDBJ whole genome shotgun (WGS) entry which is preliminary data.</text>
</comment>
<organism evidence="2 3">
    <name type="scientific">Nonlabens dokdonensis</name>
    <dbReference type="NCBI Taxonomy" id="328515"/>
    <lineage>
        <taxon>Bacteria</taxon>
        <taxon>Pseudomonadati</taxon>
        <taxon>Bacteroidota</taxon>
        <taxon>Flavobacteriia</taxon>
        <taxon>Flavobacteriales</taxon>
        <taxon>Flavobacteriaceae</taxon>
        <taxon>Nonlabens</taxon>
    </lineage>
</organism>
<name>A0ABX5PYC8_9FLAO</name>
<accession>A0ABX5PYC8</accession>
<evidence type="ECO:0000313" key="2">
    <source>
        <dbReference type="EMBL" id="PZX40936.1"/>
    </source>
</evidence>
<evidence type="ECO:0000313" key="3">
    <source>
        <dbReference type="Proteomes" id="UP000248584"/>
    </source>
</evidence>
<protein>
    <recommendedName>
        <fullName evidence="1">Glycosyltransferase 2-like domain-containing protein</fullName>
    </recommendedName>
</protein>
<dbReference type="InterPro" id="IPR029044">
    <property type="entry name" value="Nucleotide-diphossugar_trans"/>
</dbReference>
<dbReference type="PANTHER" id="PTHR43685">
    <property type="entry name" value="GLYCOSYLTRANSFERASE"/>
    <property type="match status" value="1"/>
</dbReference>
<dbReference type="CDD" id="cd00761">
    <property type="entry name" value="Glyco_tranf_GTA_type"/>
    <property type="match status" value="1"/>
</dbReference>
<dbReference type="Pfam" id="PF00535">
    <property type="entry name" value="Glycos_transf_2"/>
    <property type="match status" value="1"/>
</dbReference>
<sequence length="278" mass="31871">MLVSAIIPCYNAASTISRAIESVLNQTTTVDEIIVINDGSTDNSLEEIQGLKKLHDSIVVIHQDNKGVCAARNAGIEFAQGTYLLTLDADDYFEDSFVEKALLEFKKDKDYGAIMCGYVRVVNGKKVTPYIPPKITLASCLMNNGALSCLLFKKEAVVKAGLYDEGMHLGYEDWDLNIRILKEGYRYGVVREVLFNYTDTASSRNDHAESKDLELRMQLFDKYRQDYKQHDAYFFKEFIKENHRLRKENQRIKNSRSFKWSHSIISLVERLKKIVKTN</sequence>
<evidence type="ECO:0000259" key="1">
    <source>
        <dbReference type="Pfam" id="PF00535"/>
    </source>
</evidence>
<dbReference type="SUPFAM" id="SSF53448">
    <property type="entry name" value="Nucleotide-diphospho-sugar transferases"/>
    <property type="match status" value="1"/>
</dbReference>